<organism evidence="1 2">
    <name type="scientific">Trypanosoma vivax (strain Y486)</name>
    <dbReference type="NCBI Taxonomy" id="1055687"/>
    <lineage>
        <taxon>Eukaryota</taxon>
        <taxon>Discoba</taxon>
        <taxon>Euglenozoa</taxon>
        <taxon>Kinetoplastea</taxon>
        <taxon>Metakinetoplastina</taxon>
        <taxon>Trypanosomatida</taxon>
        <taxon>Trypanosomatidae</taxon>
        <taxon>Trypanosoma</taxon>
        <taxon>Duttonella</taxon>
    </lineage>
</organism>
<proteinExistence type="predicted"/>
<dbReference type="EMBL" id="CAEX01003949">
    <property type="protein sequence ID" value="CCD19699.1"/>
    <property type="molecule type" value="Genomic_DNA"/>
</dbReference>
<dbReference type="AlphaFoldDB" id="F9WQ72"/>
<name>F9WQ72_TRYVY</name>
<dbReference type="Proteomes" id="UP000009027">
    <property type="component" value="Unassembled WGS sequence"/>
</dbReference>
<reference evidence="1 2" key="1">
    <citation type="journal article" date="2012" name="Proc. Natl. Acad. Sci. U.S.A.">
        <title>Antigenic diversity is generated by distinct evolutionary mechanisms in African trypanosome species.</title>
        <authorList>
            <person name="Jackson A.P."/>
            <person name="Berry A."/>
            <person name="Aslett M."/>
            <person name="Allison H.C."/>
            <person name="Burton P."/>
            <person name="Vavrova-Anderson J."/>
            <person name="Brown R."/>
            <person name="Browne H."/>
            <person name="Corton N."/>
            <person name="Hauser H."/>
            <person name="Gamble J."/>
            <person name="Gilderthorp R."/>
            <person name="Marcello L."/>
            <person name="McQuillan J."/>
            <person name="Otto T.D."/>
            <person name="Quail M.A."/>
            <person name="Sanders M.J."/>
            <person name="van Tonder A."/>
            <person name="Ginger M.L."/>
            <person name="Field M.C."/>
            <person name="Barry J.D."/>
            <person name="Hertz-Fowler C."/>
            <person name="Berriman M."/>
        </authorList>
    </citation>
    <scope>NUCLEOTIDE SEQUENCE</scope>
    <source>
        <strain evidence="1 2">Y486</strain>
    </source>
</reference>
<protein>
    <submittedName>
        <fullName evidence="1">Uncharacterized protein</fullName>
    </submittedName>
</protein>
<accession>F9WQ72</accession>
<evidence type="ECO:0000313" key="2">
    <source>
        <dbReference type="Proteomes" id="UP000009027"/>
    </source>
</evidence>
<feature type="non-terminal residue" evidence="1">
    <location>
        <position position="239"/>
    </location>
</feature>
<gene>
    <name evidence="1" type="ORF">TvY486_0024090</name>
</gene>
<sequence>MLNQHVRQQPSAVTLLVANGAHYCDQLFRHVGAFRLYDRGCFALVRGEPRLALEDAMALLAYTFLLPRSFCPASPSFSGASRVSAAPLNSCFSACFCTVCFRSHAYPTHFFVHHLHSSRSALRANTLCRQPKCFEVPFLSCASNDSPSRSSLECFGAGRTRSSSALRCLRGTRPSPKALYISFRTCLATPVTMSAIHTVYDCGFARSLLDCIVCRLVAWRPEVRKHKLEVDGHAELHDA</sequence>
<evidence type="ECO:0000313" key="1">
    <source>
        <dbReference type="EMBL" id="CCD19699.1"/>
    </source>
</evidence>
<keyword evidence="2" id="KW-1185">Reference proteome</keyword>